<evidence type="ECO:0000256" key="7">
    <source>
        <dbReference type="ARBA" id="ARBA00022967"/>
    </source>
</evidence>
<dbReference type="SUPFAM" id="SSF56784">
    <property type="entry name" value="HAD-like"/>
    <property type="match status" value="1"/>
</dbReference>
<dbReference type="PROSITE" id="PS50846">
    <property type="entry name" value="HMA_2"/>
    <property type="match status" value="1"/>
</dbReference>
<dbReference type="InterPro" id="IPR023214">
    <property type="entry name" value="HAD_sf"/>
</dbReference>
<dbReference type="PROSITE" id="PS00154">
    <property type="entry name" value="ATPASE_E1_E2"/>
    <property type="match status" value="1"/>
</dbReference>
<comment type="subcellular location">
    <subcellularLocation>
        <location evidence="1">Endomembrane system</location>
        <topology evidence="1">Multi-pass membrane protein</topology>
    </subcellularLocation>
</comment>
<dbReference type="CDD" id="cd00371">
    <property type="entry name" value="HMA"/>
    <property type="match status" value="1"/>
</dbReference>
<sequence>MKQDLKPLVGEDTVVLAVTGMTCAACAARIEKKLNKIDGVQASVNYATSKATVVSQAASAEVDSLIATIEALGYGAIAPKVEEGESTTEIATQVHLLDIRHRLIVSAVCALPVMLMSMITALQFDGWQWVALALALPVVLWGAAPFHRSAWRNARHGATTMDTLVSLGVIAAMSWSVWALFFGNAGDIGMKMNMSLFPRSSSMTGMVHDEMSGMVHDEIYLEVATTLVAFLLAGRYFEVRSRRKAGAALRSLLNLGSKEATLWRDGVETFIPIGVLGVGEIFVVRPGEIIATDGIVIEGQSAIDRSMITGESVPVEISLGDVVTGGTLNTNGRLLVRATRIGRDTVLSQMARLVEKAQDGKAPIQRLADRVSAIFVPIVMSLSVITLISWLVITGDTQRSFQSAVSVLVIACPCALGLATPVALLVGTSRAAREGIIIKGAHVLEATRNIDTIIFDKTGTLTTGLMTLQRIDEIEPDHLAAVKAVEARSEHPIARAIVRGLNERGVRDATTVEEFTNIPGVGVSAIVDGRRVEISRSANHDESGSTVVEATVDGRVVARFTVSDHIKPTASAIVTELRALGVRPMIVSGDSAGPVQHVAKSVGIDVRETRFAVLPADKLRIVHELQATGAIVAMVGDGVNDAAALVAADLGIAMGTGTDAAMQAGDLTIISGDLTVVPKALALSRRTLRIIQANLFWAFAYNVAALPLAVAGLMNPVIAGLAMALSSAFVVANSLRLRR</sequence>
<evidence type="ECO:0000256" key="1">
    <source>
        <dbReference type="ARBA" id="ARBA00004127"/>
    </source>
</evidence>
<evidence type="ECO:0000256" key="5">
    <source>
        <dbReference type="ARBA" id="ARBA00022741"/>
    </source>
</evidence>
<dbReference type="GO" id="GO:0043682">
    <property type="term" value="F:P-type divalent copper transporter activity"/>
    <property type="evidence" value="ECO:0007669"/>
    <property type="project" value="TreeGrafter"/>
</dbReference>
<dbReference type="EMBL" id="CAEZUK010000155">
    <property type="protein sequence ID" value="CAB4604303.1"/>
    <property type="molecule type" value="Genomic_DNA"/>
</dbReference>
<dbReference type="InterPro" id="IPR006121">
    <property type="entry name" value="HMA_dom"/>
</dbReference>
<dbReference type="PROSITE" id="PS01047">
    <property type="entry name" value="HMA_1"/>
    <property type="match status" value="1"/>
</dbReference>
<dbReference type="Pfam" id="PF00702">
    <property type="entry name" value="Hydrolase"/>
    <property type="match status" value="1"/>
</dbReference>
<dbReference type="SUPFAM" id="SSF55008">
    <property type="entry name" value="HMA, heavy metal-associated domain"/>
    <property type="match status" value="1"/>
</dbReference>
<feature type="transmembrane region" description="Helical" evidence="10">
    <location>
        <begin position="717"/>
        <end position="735"/>
    </location>
</feature>
<keyword evidence="5" id="KW-0547">Nucleotide-binding</keyword>
<dbReference type="InterPro" id="IPR001757">
    <property type="entry name" value="P_typ_ATPase"/>
</dbReference>
<dbReference type="PRINTS" id="PR00119">
    <property type="entry name" value="CATATPASE"/>
</dbReference>
<dbReference type="AlphaFoldDB" id="A0A6J6GWJ2"/>
<evidence type="ECO:0000313" key="12">
    <source>
        <dbReference type="EMBL" id="CAB4604303.1"/>
    </source>
</evidence>
<evidence type="ECO:0000256" key="6">
    <source>
        <dbReference type="ARBA" id="ARBA00022840"/>
    </source>
</evidence>
<keyword evidence="7" id="KW-1278">Translocase</keyword>
<dbReference type="PANTHER" id="PTHR43520:SF8">
    <property type="entry name" value="P-TYPE CU(+) TRANSPORTER"/>
    <property type="match status" value="1"/>
</dbReference>
<feature type="transmembrane region" description="Helical" evidence="10">
    <location>
        <begin position="103"/>
        <end position="121"/>
    </location>
</feature>
<feature type="domain" description="HMA" evidence="11">
    <location>
        <begin position="12"/>
        <end position="77"/>
    </location>
</feature>
<dbReference type="InterPro" id="IPR017969">
    <property type="entry name" value="Heavy-metal-associated_CS"/>
</dbReference>
<dbReference type="GO" id="GO:0055070">
    <property type="term" value="P:copper ion homeostasis"/>
    <property type="evidence" value="ECO:0007669"/>
    <property type="project" value="TreeGrafter"/>
</dbReference>
<dbReference type="Gene3D" id="3.40.1110.10">
    <property type="entry name" value="Calcium-transporting ATPase, cytoplasmic domain N"/>
    <property type="match status" value="1"/>
</dbReference>
<feature type="transmembrane region" description="Helical" evidence="10">
    <location>
        <begin position="164"/>
        <end position="185"/>
    </location>
</feature>
<keyword evidence="3 10" id="KW-0812">Transmembrane</keyword>
<proteinExistence type="inferred from homology"/>
<protein>
    <submittedName>
        <fullName evidence="12">Unannotated protein</fullName>
    </submittedName>
</protein>
<dbReference type="Gene3D" id="3.30.70.100">
    <property type="match status" value="1"/>
</dbReference>
<evidence type="ECO:0000259" key="11">
    <source>
        <dbReference type="PROSITE" id="PS50846"/>
    </source>
</evidence>
<dbReference type="InterPro" id="IPR008250">
    <property type="entry name" value="ATPase_P-typ_transduc_dom_A_sf"/>
</dbReference>
<reference evidence="12" key="1">
    <citation type="submission" date="2020-05" db="EMBL/GenBank/DDBJ databases">
        <authorList>
            <person name="Chiriac C."/>
            <person name="Salcher M."/>
            <person name="Ghai R."/>
            <person name="Kavagutti S V."/>
        </authorList>
    </citation>
    <scope>NUCLEOTIDE SEQUENCE</scope>
</reference>
<comment type="similarity">
    <text evidence="2">Belongs to the cation transport ATPase (P-type) (TC 3.A.3) family. Type IB subfamily.</text>
</comment>
<dbReference type="SUPFAM" id="SSF81665">
    <property type="entry name" value="Calcium ATPase, transmembrane domain M"/>
    <property type="match status" value="1"/>
</dbReference>
<dbReference type="Gene3D" id="2.70.150.10">
    <property type="entry name" value="Calcium-transporting ATPase, cytoplasmic transduction domain A"/>
    <property type="match status" value="1"/>
</dbReference>
<dbReference type="InterPro" id="IPR023299">
    <property type="entry name" value="ATPase_P-typ_cyto_dom_N"/>
</dbReference>
<dbReference type="FunFam" id="2.70.150.10:FF:000002">
    <property type="entry name" value="Copper-transporting ATPase 1, putative"/>
    <property type="match status" value="1"/>
</dbReference>
<dbReference type="NCBIfam" id="TIGR01511">
    <property type="entry name" value="ATPase-IB1_Cu"/>
    <property type="match status" value="1"/>
</dbReference>
<dbReference type="InterPro" id="IPR018303">
    <property type="entry name" value="ATPase_P-typ_P_site"/>
</dbReference>
<keyword evidence="4" id="KW-0479">Metal-binding</keyword>
<dbReference type="PANTHER" id="PTHR43520">
    <property type="entry name" value="ATP7, ISOFORM B"/>
    <property type="match status" value="1"/>
</dbReference>
<evidence type="ECO:0000256" key="8">
    <source>
        <dbReference type="ARBA" id="ARBA00022989"/>
    </source>
</evidence>
<dbReference type="PRINTS" id="PR00120">
    <property type="entry name" value="HATPASE"/>
</dbReference>
<dbReference type="GO" id="GO:0016887">
    <property type="term" value="F:ATP hydrolysis activity"/>
    <property type="evidence" value="ECO:0007669"/>
    <property type="project" value="InterPro"/>
</dbReference>
<feature type="transmembrane region" description="Helical" evidence="10">
    <location>
        <begin position="219"/>
        <end position="237"/>
    </location>
</feature>
<evidence type="ECO:0000256" key="3">
    <source>
        <dbReference type="ARBA" id="ARBA00022692"/>
    </source>
</evidence>
<dbReference type="GO" id="GO:0016020">
    <property type="term" value="C:membrane"/>
    <property type="evidence" value="ECO:0007669"/>
    <property type="project" value="InterPro"/>
</dbReference>
<dbReference type="NCBIfam" id="TIGR01512">
    <property type="entry name" value="ATPase-IB2_Cd"/>
    <property type="match status" value="1"/>
</dbReference>
<name>A0A6J6GWJ2_9ZZZZ</name>
<dbReference type="GO" id="GO:0005507">
    <property type="term" value="F:copper ion binding"/>
    <property type="evidence" value="ECO:0007669"/>
    <property type="project" value="TreeGrafter"/>
</dbReference>
<dbReference type="GO" id="GO:0012505">
    <property type="term" value="C:endomembrane system"/>
    <property type="evidence" value="ECO:0007669"/>
    <property type="project" value="UniProtKB-SubCell"/>
</dbReference>
<dbReference type="Gene3D" id="3.40.50.1000">
    <property type="entry name" value="HAD superfamily/HAD-like"/>
    <property type="match status" value="1"/>
</dbReference>
<evidence type="ECO:0000256" key="2">
    <source>
        <dbReference type="ARBA" id="ARBA00006024"/>
    </source>
</evidence>
<feature type="transmembrane region" description="Helical" evidence="10">
    <location>
        <begin position="405"/>
        <end position="426"/>
    </location>
</feature>
<dbReference type="NCBIfam" id="TIGR01494">
    <property type="entry name" value="ATPase_P-type"/>
    <property type="match status" value="1"/>
</dbReference>
<dbReference type="InterPro" id="IPR036163">
    <property type="entry name" value="HMA_dom_sf"/>
</dbReference>
<dbReference type="FunFam" id="3.30.70.100:FF:000005">
    <property type="entry name" value="Copper-exporting P-type ATPase A"/>
    <property type="match status" value="1"/>
</dbReference>
<dbReference type="SUPFAM" id="SSF81653">
    <property type="entry name" value="Calcium ATPase, transduction domain A"/>
    <property type="match status" value="1"/>
</dbReference>
<organism evidence="12">
    <name type="scientific">freshwater metagenome</name>
    <dbReference type="NCBI Taxonomy" id="449393"/>
    <lineage>
        <taxon>unclassified sequences</taxon>
        <taxon>metagenomes</taxon>
        <taxon>ecological metagenomes</taxon>
    </lineage>
</organism>
<keyword evidence="8 10" id="KW-1133">Transmembrane helix</keyword>
<gene>
    <name evidence="12" type="ORF">UFOPK1820_00956</name>
</gene>
<feature type="transmembrane region" description="Helical" evidence="10">
    <location>
        <begin position="127"/>
        <end position="144"/>
    </location>
</feature>
<feature type="transmembrane region" description="Helical" evidence="10">
    <location>
        <begin position="371"/>
        <end position="393"/>
    </location>
</feature>
<dbReference type="InterPro" id="IPR059000">
    <property type="entry name" value="ATPase_P-type_domA"/>
</dbReference>
<dbReference type="Pfam" id="PF00403">
    <property type="entry name" value="HMA"/>
    <property type="match status" value="1"/>
</dbReference>
<dbReference type="InterPro" id="IPR036412">
    <property type="entry name" value="HAD-like_sf"/>
</dbReference>
<accession>A0A6J6GWJ2</accession>
<dbReference type="Pfam" id="PF00122">
    <property type="entry name" value="E1-E2_ATPase"/>
    <property type="match status" value="1"/>
</dbReference>
<dbReference type="NCBIfam" id="TIGR01525">
    <property type="entry name" value="ATPase-IB_hvy"/>
    <property type="match status" value="1"/>
</dbReference>
<feature type="transmembrane region" description="Helical" evidence="10">
    <location>
        <begin position="693"/>
        <end position="711"/>
    </location>
</feature>
<keyword evidence="9 10" id="KW-0472">Membrane</keyword>
<evidence type="ECO:0000256" key="9">
    <source>
        <dbReference type="ARBA" id="ARBA00023136"/>
    </source>
</evidence>
<evidence type="ECO:0000256" key="10">
    <source>
        <dbReference type="SAM" id="Phobius"/>
    </source>
</evidence>
<keyword evidence="6" id="KW-0067">ATP-binding</keyword>
<dbReference type="GO" id="GO:0005524">
    <property type="term" value="F:ATP binding"/>
    <property type="evidence" value="ECO:0007669"/>
    <property type="project" value="UniProtKB-KW"/>
</dbReference>
<evidence type="ECO:0000256" key="4">
    <source>
        <dbReference type="ARBA" id="ARBA00022723"/>
    </source>
</evidence>
<dbReference type="InterPro" id="IPR023298">
    <property type="entry name" value="ATPase_P-typ_TM_dom_sf"/>
</dbReference>
<dbReference type="InterPro" id="IPR027256">
    <property type="entry name" value="P-typ_ATPase_IB"/>
</dbReference>